<organism evidence="2">
    <name type="scientific">Wolbachia endosymbiont of Aleurodicus floccissimus</name>
    <dbReference type="NCBI Taxonomy" id="2152762"/>
    <lineage>
        <taxon>Bacteria</taxon>
        <taxon>Pseudomonadati</taxon>
        <taxon>Pseudomonadota</taxon>
        <taxon>Alphaproteobacteria</taxon>
        <taxon>Rickettsiales</taxon>
        <taxon>Anaplasmataceae</taxon>
        <taxon>Wolbachieae</taxon>
        <taxon>Wolbachia</taxon>
    </lineage>
</organism>
<keyword evidence="1" id="KW-0812">Transmembrane</keyword>
<evidence type="ECO:0000313" key="2">
    <source>
        <dbReference type="EMBL" id="SPP34448.1"/>
    </source>
</evidence>
<protein>
    <submittedName>
        <fullName evidence="2">Uncharacterized protein</fullName>
    </submittedName>
</protein>
<accession>A0A3B0IY23</accession>
<name>A0A3B0IY23_9RICK</name>
<sequence>MLSLYKNFKEYSRCGTVPTKSVRGNEVPQNSFYKSVHYINSVIGPVKNVALGDNSLTALTTYTLANIALQPLYLALAYLSYWPAKGLAKVIGESDFQEDLEDDTESLIDYSSMLSNKAWDHSSTLAQFVNAVLSYAVSAVIWAAALVITPLTWAIDKVASKFSDAKTEGVGSPSFSK</sequence>
<keyword evidence="1" id="KW-1133">Transmembrane helix</keyword>
<feature type="transmembrane region" description="Helical" evidence="1">
    <location>
        <begin position="132"/>
        <end position="155"/>
    </location>
</feature>
<dbReference type="EMBL" id="OUNF01000398">
    <property type="protein sequence ID" value="SPP34448.1"/>
    <property type="molecule type" value="Genomic_DNA"/>
</dbReference>
<proteinExistence type="predicted"/>
<reference evidence="2" key="1">
    <citation type="submission" date="2018-04" db="EMBL/GenBank/DDBJ databases">
        <authorList>
            <person name="Go L.Y."/>
            <person name="Mitchell J.A."/>
        </authorList>
    </citation>
    <scope>NUCLEOTIDE SEQUENCE</scope>
    <source>
        <strain evidence="2">WBAF</strain>
    </source>
</reference>
<dbReference type="AlphaFoldDB" id="A0A3B0IY23"/>
<keyword evidence="1" id="KW-0472">Membrane</keyword>
<gene>
    <name evidence="2" type="ORF">WBAF_1465</name>
</gene>
<evidence type="ECO:0000256" key="1">
    <source>
        <dbReference type="SAM" id="Phobius"/>
    </source>
</evidence>